<comment type="caution">
    <text evidence="5">The sequence shown here is derived from an EMBL/GenBank/DDBJ whole genome shotgun (WGS) entry which is preliminary data.</text>
</comment>
<keyword evidence="2" id="KW-0548">Nucleotidyltransferase</keyword>
<keyword evidence="1" id="KW-0808">Transferase</keyword>
<dbReference type="InterPro" id="IPR048903">
    <property type="entry name" value="MdcG_N"/>
</dbReference>
<dbReference type="Pfam" id="PF20866">
    <property type="entry name" value="MdcG_N"/>
    <property type="match status" value="1"/>
</dbReference>
<feature type="domain" description="Phosphoribosyl-dephospho-CoA transferase MdcG C-terminal" evidence="3">
    <location>
        <begin position="91"/>
        <end position="205"/>
    </location>
</feature>
<evidence type="ECO:0000256" key="2">
    <source>
        <dbReference type="ARBA" id="ARBA00022695"/>
    </source>
</evidence>
<gene>
    <name evidence="5" type="primary">mdcG</name>
    <name evidence="5" type="ORF">FSB78_07155</name>
</gene>
<proteinExistence type="predicted"/>
<organism evidence="5 6">
    <name type="scientific">Sphingomonas ginsenosidivorax</name>
    <dbReference type="NCBI Taxonomy" id="862135"/>
    <lineage>
        <taxon>Bacteria</taxon>
        <taxon>Pseudomonadati</taxon>
        <taxon>Pseudomonadota</taxon>
        <taxon>Alphaproteobacteria</taxon>
        <taxon>Sphingomonadales</taxon>
        <taxon>Sphingomonadaceae</taxon>
        <taxon>Sphingomonas</taxon>
    </lineage>
</organism>
<feature type="domain" description="Phosphoribosyl-dephospho-CoA transferase MdcG N-terminal" evidence="4">
    <location>
        <begin position="6"/>
        <end position="84"/>
    </location>
</feature>
<sequence>MMRFDRHRLVYLDPARWPGVLDAHPALRAIPAVADWVAKGRPLIARRPLCPDGAGLVPLGLPLPPMSGKQRLAVAVPPDAILSDAPPPLLAEAGREAPSAWQPTIAALVALDPETRCFGSLAWSYLTGLPYLSARSDLDLVWQVASADHAARLAAALGGIEAEAPMRLDGEIVTPAGLAVQWREWASDARGVLAKAMEGNRLVARADLFA</sequence>
<dbReference type="GO" id="GO:0016779">
    <property type="term" value="F:nucleotidyltransferase activity"/>
    <property type="evidence" value="ECO:0007669"/>
    <property type="project" value="UniProtKB-KW"/>
</dbReference>
<dbReference type="Pfam" id="PF10620">
    <property type="entry name" value="MdcG"/>
    <property type="match status" value="1"/>
</dbReference>
<dbReference type="AlphaFoldDB" id="A0A5C6UDJ7"/>
<dbReference type="Proteomes" id="UP000321250">
    <property type="component" value="Unassembled WGS sequence"/>
</dbReference>
<dbReference type="InterPro" id="IPR049180">
    <property type="entry name" value="MdcG_C"/>
</dbReference>
<dbReference type="NCBIfam" id="TIGR03135">
    <property type="entry name" value="malonate_mdcG"/>
    <property type="match status" value="1"/>
</dbReference>
<evidence type="ECO:0000259" key="3">
    <source>
        <dbReference type="Pfam" id="PF10620"/>
    </source>
</evidence>
<dbReference type="OrthoDB" id="5498803at2"/>
<evidence type="ECO:0000256" key="1">
    <source>
        <dbReference type="ARBA" id="ARBA00022679"/>
    </source>
</evidence>
<protein>
    <submittedName>
        <fullName evidence="5">Malonate decarboxylase holo-[acyl-carrier-protein] synthase</fullName>
    </submittedName>
</protein>
<accession>A0A5C6UDJ7</accession>
<evidence type="ECO:0000313" key="6">
    <source>
        <dbReference type="Proteomes" id="UP000321250"/>
    </source>
</evidence>
<reference evidence="5 6" key="1">
    <citation type="journal article" date="2013" name="Antonie Van Leeuwenhoek">
        <title>Sphingomonas ginsenosidivorax sp. nov., with the ability to transform ginsenosides.</title>
        <authorList>
            <person name="Jin X.F."/>
            <person name="Kim J.K."/>
            <person name="Liu Q.M."/>
            <person name="Kang M.S."/>
            <person name="He D."/>
            <person name="Jin F.X."/>
            <person name="Kim S.C."/>
            <person name="Im W.T."/>
        </authorList>
    </citation>
    <scope>NUCLEOTIDE SEQUENCE [LARGE SCALE GENOMIC DNA]</scope>
    <source>
        <strain evidence="5 6">KHI67</strain>
    </source>
</reference>
<dbReference type="EMBL" id="VOQR01000001">
    <property type="protein sequence ID" value="TXC70739.1"/>
    <property type="molecule type" value="Genomic_DNA"/>
</dbReference>
<name>A0A5C6UDJ7_9SPHN</name>
<keyword evidence="6" id="KW-1185">Reference proteome</keyword>
<evidence type="ECO:0000259" key="4">
    <source>
        <dbReference type="Pfam" id="PF20866"/>
    </source>
</evidence>
<dbReference type="InterPro" id="IPR017557">
    <property type="entry name" value="Holo-ACP_synthase"/>
</dbReference>
<evidence type="ECO:0000313" key="5">
    <source>
        <dbReference type="EMBL" id="TXC70739.1"/>
    </source>
</evidence>